<comment type="caution">
    <text evidence="8">The sequence shown here is derived from an EMBL/GenBank/DDBJ whole genome shotgun (WGS) entry which is preliminary data.</text>
</comment>
<dbReference type="Proteomes" id="UP001222932">
    <property type="component" value="Unassembled WGS sequence"/>
</dbReference>
<accession>A0AAD3TWT4</accession>
<name>A0AAD3TWT4_9TREE</name>
<evidence type="ECO:0000256" key="3">
    <source>
        <dbReference type="ARBA" id="ARBA00012922"/>
    </source>
</evidence>
<keyword evidence="4" id="KW-0378">Hydrolase</keyword>
<dbReference type="PROSITE" id="PS00571">
    <property type="entry name" value="AMIDASES"/>
    <property type="match status" value="1"/>
</dbReference>
<dbReference type="PANTHER" id="PTHR46072:SF11">
    <property type="entry name" value="AMIDASE-RELATED"/>
    <property type="match status" value="1"/>
</dbReference>
<dbReference type="PANTHER" id="PTHR46072">
    <property type="entry name" value="AMIDASE-RELATED-RELATED"/>
    <property type="match status" value="1"/>
</dbReference>
<dbReference type="GO" id="GO:0004040">
    <property type="term" value="F:amidase activity"/>
    <property type="evidence" value="ECO:0007669"/>
    <property type="project" value="UniProtKB-EC"/>
</dbReference>
<dbReference type="EC" id="3.5.1.4" evidence="3"/>
<evidence type="ECO:0000256" key="4">
    <source>
        <dbReference type="ARBA" id="ARBA00022801"/>
    </source>
</evidence>
<dbReference type="InterPro" id="IPR036928">
    <property type="entry name" value="AS_sf"/>
</dbReference>
<feature type="active site" description="Charge relay system" evidence="5">
    <location>
        <position position="128"/>
    </location>
</feature>
<dbReference type="Pfam" id="PF01425">
    <property type="entry name" value="Amidase"/>
    <property type="match status" value="1"/>
</dbReference>
<evidence type="ECO:0000256" key="1">
    <source>
        <dbReference type="ARBA" id="ARBA00001311"/>
    </source>
</evidence>
<reference evidence="8" key="2">
    <citation type="submission" date="2023-06" db="EMBL/GenBank/DDBJ databases">
        <authorList>
            <person name="Kobayashi Y."/>
            <person name="Kayamori A."/>
            <person name="Aoki K."/>
            <person name="Shiwa Y."/>
            <person name="Fujita N."/>
            <person name="Sugita T."/>
            <person name="Iwasaki W."/>
            <person name="Tanaka N."/>
            <person name="Takashima M."/>
        </authorList>
    </citation>
    <scope>NUCLEOTIDE SEQUENCE</scope>
    <source>
        <strain evidence="8">HIS016</strain>
    </source>
</reference>
<proteinExistence type="inferred from homology"/>
<keyword evidence="9" id="KW-1185">Reference proteome</keyword>
<evidence type="ECO:0000313" key="9">
    <source>
        <dbReference type="Proteomes" id="UP001222932"/>
    </source>
</evidence>
<dbReference type="InterPro" id="IPR020556">
    <property type="entry name" value="Amidase_CS"/>
</dbReference>
<organism evidence="8 9">
    <name type="scientific">Cutaneotrichosporon spelunceum</name>
    <dbReference type="NCBI Taxonomy" id="1672016"/>
    <lineage>
        <taxon>Eukaryota</taxon>
        <taxon>Fungi</taxon>
        <taxon>Dikarya</taxon>
        <taxon>Basidiomycota</taxon>
        <taxon>Agaricomycotina</taxon>
        <taxon>Tremellomycetes</taxon>
        <taxon>Trichosporonales</taxon>
        <taxon>Trichosporonaceae</taxon>
        <taxon>Cutaneotrichosporon</taxon>
    </lineage>
</organism>
<feature type="binding site" evidence="6">
    <location>
        <begin position="224"/>
        <end position="227"/>
    </location>
    <ligand>
        <name>substrate</name>
    </ligand>
</feature>
<evidence type="ECO:0000256" key="5">
    <source>
        <dbReference type="PIRSR" id="PIRSR001221-1"/>
    </source>
</evidence>
<comment type="catalytic activity">
    <reaction evidence="1">
        <text>a monocarboxylic acid amide + H2O = a monocarboxylate + NH4(+)</text>
        <dbReference type="Rhea" id="RHEA:12020"/>
        <dbReference type="ChEBI" id="CHEBI:15377"/>
        <dbReference type="ChEBI" id="CHEBI:28938"/>
        <dbReference type="ChEBI" id="CHEBI:35757"/>
        <dbReference type="ChEBI" id="CHEBI:83628"/>
        <dbReference type="EC" id="3.5.1.4"/>
    </reaction>
</comment>
<feature type="active site" description="Charge relay system" evidence="5">
    <location>
        <position position="203"/>
    </location>
</feature>
<dbReference type="Gene3D" id="3.90.1300.10">
    <property type="entry name" value="Amidase signature (AS) domain"/>
    <property type="match status" value="1"/>
</dbReference>
<dbReference type="PIRSF" id="PIRSF001221">
    <property type="entry name" value="Amidase_fungi"/>
    <property type="match status" value="1"/>
</dbReference>
<comment type="similarity">
    <text evidence="2">Belongs to the amidase family.</text>
</comment>
<protein>
    <recommendedName>
        <fullName evidence="3">amidase</fullName>
        <ecNumber evidence="3">3.5.1.4</ecNumber>
    </recommendedName>
</protein>
<dbReference type="EMBL" id="BTCM01000004">
    <property type="protein sequence ID" value="GMK57934.1"/>
    <property type="molecule type" value="Genomic_DNA"/>
</dbReference>
<dbReference type="InterPro" id="IPR023631">
    <property type="entry name" value="Amidase_dom"/>
</dbReference>
<feature type="binding site" evidence="6">
    <location>
        <position position="203"/>
    </location>
    <ligand>
        <name>substrate</name>
    </ligand>
</feature>
<evidence type="ECO:0000256" key="6">
    <source>
        <dbReference type="PIRSR" id="PIRSR001221-2"/>
    </source>
</evidence>
<sequence>MTTWEDISKAKIATREAKIPAAWRLSAPVQGLNVMDIPRSCGILTPRELEITETAAVDLVDAMVNRKYTAEEVMTAFCKRAAIAHQVTNCLTEIMFDEGIAEARAIDEEYKRTGKPRGLMHGLPVSLKDHIGVEGVDATVGFISHCNSPVDEDALLVKAMRDAGAVFFCKTNVPTGMLMGDTYNNVWGHTGNPYNTEYGSGGSSGGESSLLAMRGSPLGVGSDIGGSIRMPAAITGIYGLKAGAGRFPNLGCKSGLPGQEAVKGVQGPMSADLSSLELFSKVVSGSRPWETDPMCYPVEWRDDFKLPDKLCFGIMMDDGHVRPTPPVKRALLEIKAALEAAGHKVVEWTPYEPSKGYEILLRCLAGDGGKKMYDQIRGGEFPEPWGKDLAMFEDRYNASKEAPPTVSQLWEIQIERNAYLRKLLESWAATKEITGTGRPIDGLISPCIAFPAAPKYRFRHFGYTGLWNLADHVGVTIPVTYANKNDVVTEKIEPRSDDEKAVFRTYNENELDGMPVGVQIITPRHTEERALALAKVADEALKSQKGAPRASL</sequence>
<evidence type="ECO:0000256" key="2">
    <source>
        <dbReference type="ARBA" id="ARBA00009199"/>
    </source>
</evidence>
<gene>
    <name evidence="8" type="ORF">CspeluHIS016_0407680</name>
</gene>
<dbReference type="AlphaFoldDB" id="A0AAD3TWT4"/>
<feature type="active site" description="Acyl-ester intermediate" evidence="5">
    <location>
        <position position="227"/>
    </location>
</feature>
<feature type="binding site" evidence="6">
    <location>
        <position position="177"/>
    </location>
    <ligand>
        <name>substrate</name>
    </ligand>
</feature>
<evidence type="ECO:0000313" key="8">
    <source>
        <dbReference type="EMBL" id="GMK57934.1"/>
    </source>
</evidence>
<evidence type="ECO:0000259" key="7">
    <source>
        <dbReference type="Pfam" id="PF01425"/>
    </source>
</evidence>
<dbReference type="SUPFAM" id="SSF75304">
    <property type="entry name" value="Amidase signature (AS) enzymes"/>
    <property type="match status" value="1"/>
</dbReference>
<reference evidence="8" key="1">
    <citation type="journal article" date="2023" name="BMC Genomics">
        <title>Chromosome-level genome assemblies of Cutaneotrichosporon spp. (Trichosporonales, Basidiomycota) reveal imbalanced evolution between nucleotide sequences and chromosome synteny.</title>
        <authorList>
            <person name="Kobayashi Y."/>
            <person name="Kayamori A."/>
            <person name="Aoki K."/>
            <person name="Shiwa Y."/>
            <person name="Matsutani M."/>
            <person name="Fujita N."/>
            <person name="Sugita T."/>
            <person name="Iwasaki W."/>
            <person name="Tanaka N."/>
            <person name="Takashima M."/>
        </authorList>
    </citation>
    <scope>NUCLEOTIDE SEQUENCE</scope>
    <source>
        <strain evidence="8">HIS016</strain>
    </source>
</reference>
<feature type="domain" description="Amidase" evidence="7">
    <location>
        <begin position="72"/>
        <end position="530"/>
    </location>
</feature>